<dbReference type="CDD" id="cd08414">
    <property type="entry name" value="PBP2_LTTR_aromatics_like"/>
    <property type="match status" value="1"/>
</dbReference>
<sequence length="211" mass="22939">MHGPVPAIIKTFADSRPDLDLDLSYESTTVLREQLADARLDVALLYSAPKVGGFAHTTLCDEPFLTVINSDHRLASTDEISFGDLKDERLITIPREAAPENHDALVVACLQHGFSPNGLTAPGSYLSHVGLVSAGLGISFIPASIARLAISNISYKRLVDPEVRLESHVCWHSKRSSAMIEAFVNHCVAKITTQSIDHTRAIHSEVHEAPI</sequence>
<keyword evidence="3 6" id="KW-0238">DNA-binding</keyword>
<comment type="caution">
    <text evidence="6">The sequence shown here is derived from an EMBL/GenBank/DDBJ whole genome shotgun (WGS) entry which is preliminary data.</text>
</comment>
<dbReference type="PANTHER" id="PTHR30346:SF17">
    <property type="entry name" value="LYSR FAMILY TRANSCRIPTIONAL REGULATOR"/>
    <property type="match status" value="1"/>
</dbReference>
<dbReference type="Pfam" id="PF03466">
    <property type="entry name" value="LysR_substrate"/>
    <property type="match status" value="1"/>
</dbReference>
<evidence type="ECO:0000256" key="1">
    <source>
        <dbReference type="ARBA" id="ARBA00009437"/>
    </source>
</evidence>
<dbReference type="SUPFAM" id="SSF53850">
    <property type="entry name" value="Periplasmic binding protein-like II"/>
    <property type="match status" value="1"/>
</dbReference>
<evidence type="ECO:0000259" key="5">
    <source>
        <dbReference type="Pfam" id="PF03466"/>
    </source>
</evidence>
<evidence type="ECO:0000256" key="2">
    <source>
        <dbReference type="ARBA" id="ARBA00023015"/>
    </source>
</evidence>
<organism evidence="6 7">
    <name type="scientific">Spelaeicoccus albus</name>
    <dbReference type="NCBI Taxonomy" id="1280376"/>
    <lineage>
        <taxon>Bacteria</taxon>
        <taxon>Bacillati</taxon>
        <taxon>Actinomycetota</taxon>
        <taxon>Actinomycetes</taxon>
        <taxon>Micrococcales</taxon>
        <taxon>Brevibacteriaceae</taxon>
        <taxon>Spelaeicoccus</taxon>
    </lineage>
</organism>
<evidence type="ECO:0000313" key="6">
    <source>
        <dbReference type="EMBL" id="NYI68773.1"/>
    </source>
</evidence>
<dbReference type="AlphaFoldDB" id="A0A7Z0D4K7"/>
<protein>
    <submittedName>
        <fullName evidence="6">DNA-binding transcriptional LysR family regulator</fullName>
    </submittedName>
</protein>
<reference evidence="6 7" key="1">
    <citation type="submission" date="2020-07" db="EMBL/GenBank/DDBJ databases">
        <title>Sequencing the genomes of 1000 actinobacteria strains.</title>
        <authorList>
            <person name="Klenk H.-P."/>
        </authorList>
    </citation>
    <scope>NUCLEOTIDE SEQUENCE [LARGE SCALE GENOMIC DNA]</scope>
    <source>
        <strain evidence="6 7">DSM 26341</strain>
    </source>
</reference>
<name>A0A7Z0D4K7_9MICO</name>
<dbReference type="GO" id="GO:0003677">
    <property type="term" value="F:DNA binding"/>
    <property type="evidence" value="ECO:0007669"/>
    <property type="project" value="UniProtKB-KW"/>
</dbReference>
<dbReference type="GO" id="GO:0032993">
    <property type="term" value="C:protein-DNA complex"/>
    <property type="evidence" value="ECO:0007669"/>
    <property type="project" value="TreeGrafter"/>
</dbReference>
<dbReference type="Gene3D" id="3.40.190.10">
    <property type="entry name" value="Periplasmic binding protein-like II"/>
    <property type="match status" value="2"/>
</dbReference>
<dbReference type="PANTHER" id="PTHR30346">
    <property type="entry name" value="TRANSCRIPTIONAL DUAL REGULATOR HCAR-RELATED"/>
    <property type="match status" value="1"/>
</dbReference>
<accession>A0A7Z0D4K7</accession>
<keyword evidence="7" id="KW-1185">Reference proteome</keyword>
<evidence type="ECO:0000313" key="7">
    <source>
        <dbReference type="Proteomes" id="UP000539111"/>
    </source>
</evidence>
<evidence type="ECO:0000256" key="3">
    <source>
        <dbReference type="ARBA" id="ARBA00023125"/>
    </source>
</evidence>
<dbReference type="EMBL" id="JACBZP010000001">
    <property type="protein sequence ID" value="NYI68773.1"/>
    <property type="molecule type" value="Genomic_DNA"/>
</dbReference>
<dbReference type="GO" id="GO:0003700">
    <property type="term" value="F:DNA-binding transcription factor activity"/>
    <property type="evidence" value="ECO:0007669"/>
    <property type="project" value="TreeGrafter"/>
</dbReference>
<comment type="similarity">
    <text evidence="1">Belongs to the LysR transcriptional regulatory family.</text>
</comment>
<proteinExistence type="inferred from homology"/>
<dbReference type="Proteomes" id="UP000539111">
    <property type="component" value="Unassembled WGS sequence"/>
</dbReference>
<keyword evidence="2" id="KW-0805">Transcription regulation</keyword>
<keyword evidence="4" id="KW-0804">Transcription</keyword>
<dbReference type="InterPro" id="IPR005119">
    <property type="entry name" value="LysR_subst-bd"/>
</dbReference>
<evidence type="ECO:0000256" key="4">
    <source>
        <dbReference type="ARBA" id="ARBA00023163"/>
    </source>
</evidence>
<gene>
    <name evidence="6" type="ORF">BJY26_003079</name>
</gene>
<feature type="domain" description="LysR substrate-binding" evidence="5">
    <location>
        <begin position="4"/>
        <end position="189"/>
    </location>
</feature>